<proteinExistence type="predicted"/>
<keyword evidence="2" id="KW-1185">Reference proteome</keyword>
<dbReference type="RefSeq" id="WP_130029961.1">
    <property type="nucleotide sequence ID" value="NZ_BMDU01000003.1"/>
</dbReference>
<reference evidence="2" key="1">
    <citation type="journal article" date="2019" name="Int. J. Syst. Evol. Microbiol.">
        <title>The Global Catalogue of Microorganisms (GCM) 10K type strain sequencing project: providing services to taxonomists for standard genome sequencing and annotation.</title>
        <authorList>
            <consortium name="The Broad Institute Genomics Platform"/>
            <consortium name="The Broad Institute Genome Sequencing Center for Infectious Disease"/>
            <person name="Wu L."/>
            <person name="Ma J."/>
        </authorList>
    </citation>
    <scope>NUCLEOTIDE SEQUENCE [LARGE SCALE GENOMIC DNA]</scope>
    <source>
        <strain evidence="2">CCM 7327</strain>
    </source>
</reference>
<accession>A0ABQ1EWV8</accession>
<organism evidence="1 2">
    <name type="scientific">Sphingobium fuliginis (strain ATCC 27551)</name>
    <dbReference type="NCBI Taxonomy" id="336203"/>
    <lineage>
        <taxon>Bacteria</taxon>
        <taxon>Pseudomonadati</taxon>
        <taxon>Pseudomonadota</taxon>
        <taxon>Alphaproteobacteria</taxon>
        <taxon>Sphingomonadales</taxon>
        <taxon>Sphingomonadaceae</taxon>
        <taxon>Sphingobium</taxon>
    </lineage>
</organism>
<evidence type="ECO:0000313" key="2">
    <source>
        <dbReference type="Proteomes" id="UP000628109"/>
    </source>
</evidence>
<evidence type="ECO:0000313" key="1">
    <source>
        <dbReference type="EMBL" id="GFZ89609.1"/>
    </source>
</evidence>
<dbReference type="EMBL" id="BMDU01000003">
    <property type="protein sequence ID" value="GFZ89609.1"/>
    <property type="molecule type" value="Genomic_DNA"/>
</dbReference>
<name>A0ABQ1EWV8_SPHSA</name>
<gene>
    <name evidence="1" type="ORF">GCM10019071_19470</name>
</gene>
<sequence>MHIANNNQGAAASSNEARLSDAAPELLKALKDAQEALAMCQPRTDHGAKCQREAMENARAAIAKATGGAPC</sequence>
<protein>
    <submittedName>
        <fullName evidence="1">Uncharacterized protein</fullName>
    </submittedName>
</protein>
<comment type="caution">
    <text evidence="1">The sequence shown here is derived from an EMBL/GenBank/DDBJ whole genome shotgun (WGS) entry which is preliminary data.</text>
</comment>
<dbReference type="Proteomes" id="UP000628109">
    <property type="component" value="Unassembled WGS sequence"/>
</dbReference>